<dbReference type="AlphaFoldDB" id="A0AAE3P3I9"/>
<evidence type="ECO:0000313" key="3">
    <source>
        <dbReference type="EMBL" id="MDF1612220.1"/>
    </source>
</evidence>
<dbReference type="Pfam" id="PF01425">
    <property type="entry name" value="Amidase"/>
    <property type="match status" value="1"/>
</dbReference>
<dbReference type="Gene3D" id="3.90.1300.10">
    <property type="entry name" value="Amidase signature (AS) domain"/>
    <property type="match status" value="1"/>
</dbReference>
<dbReference type="Proteomes" id="UP001221302">
    <property type="component" value="Unassembled WGS sequence"/>
</dbReference>
<organism evidence="3 4">
    <name type="scientific">Stygiobacter electus</name>
    <dbReference type="NCBI Taxonomy" id="3032292"/>
    <lineage>
        <taxon>Bacteria</taxon>
        <taxon>Pseudomonadati</taxon>
        <taxon>Ignavibacteriota</taxon>
        <taxon>Ignavibacteria</taxon>
        <taxon>Ignavibacteriales</taxon>
        <taxon>Melioribacteraceae</taxon>
        <taxon>Stygiobacter</taxon>
    </lineage>
</organism>
<proteinExistence type="predicted"/>
<evidence type="ECO:0000256" key="1">
    <source>
        <dbReference type="SAM" id="Coils"/>
    </source>
</evidence>
<evidence type="ECO:0000259" key="2">
    <source>
        <dbReference type="Pfam" id="PF01425"/>
    </source>
</evidence>
<accession>A0AAE3P3I9</accession>
<dbReference type="InterPro" id="IPR000120">
    <property type="entry name" value="Amidase"/>
</dbReference>
<evidence type="ECO:0000313" key="4">
    <source>
        <dbReference type="Proteomes" id="UP001221302"/>
    </source>
</evidence>
<sequence length="546" mass="61046">MNRSKILLIVLSISFFAFIIFSNKINKDDINGAENIIGLNFTNAEKDSMLDNLNEQLSNYENIRKVELKNSVPPAIMFNPIPLGFKINQNQKVIKYSDYSYTKLPKDKNELAFYSIGELAYLIKTKKITSTDLTKFFIERLKKYGPKLHSVITITEERALEEAKKADEEISKGIYKGMLHGIPYGVKDLLSTKKYKTTWGSVPFKDQIIDEDATVIKKLQKAGAVLCAKLTMGELAWGDVWFGGMTRNPWDTTKGSSGSSAGSASSVSAGLLPFAIGTETWGSIVSPSTVCGVSGLRPTYGRVSRYGAMALSWSMDKIGAICKNSEDLAMVFNAIRGEDENDLSLIHAAFNYTPKINLKKLKVGYLKNDFDKKYPFHQNDSIALSKLKELGVELIPIELPNIVTKDLSFILSAEAGAAFDELTRSNKDDLLVRQIKNAWPNVFRSSRFIPAVEYINANRIRYLLIQEMKKLFEKVDLYVSPSWVGNNLLLTNLTGHPCVVVPNGFSQNGTPTSITFIGNLFDEEKIIAFAKLYQDATEHHKKHPKL</sequence>
<gene>
    <name evidence="3" type="ORF">P0M35_08665</name>
</gene>
<dbReference type="EMBL" id="JARGDL010000011">
    <property type="protein sequence ID" value="MDF1612220.1"/>
    <property type="molecule type" value="Genomic_DNA"/>
</dbReference>
<name>A0AAE3P3I9_9BACT</name>
<feature type="domain" description="Amidase" evidence="2">
    <location>
        <begin position="132"/>
        <end position="482"/>
    </location>
</feature>
<dbReference type="PANTHER" id="PTHR11895">
    <property type="entry name" value="TRANSAMIDASE"/>
    <property type="match status" value="1"/>
</dbReference>
<dbReference type="RefSeq" id="WP_321535990.1">
    <property type="nucleotide sequence ID" value="NZ_JARGDL010000011.1"/>
</dbReference>
<dbReference type="GO" id="GO:0050567">
    <property type="term" value="F:glutaminyl-tRNA synthase (glutamine-hydrolyzing) activity"/>
    <property type="evidence" value="ECO:0007669"/>
    <property type="project" value="TreeGrafter"/>
</dbReference>
<reference evidence="3" key="1">
    <citation type="submission" date="2023-03" db="EMBL/GenBank/DDBJ databases">
        <title>Stygiobacter electus gen. nov., sp. nov., facultatively anaerobic thermotolerant bacterium of the class Ignavibacteria from a well of Yessentuki mineral water deposit.</title>
        <authorList>
            <person name="Podosokorskaya O.A."/>
            <person name="Elcheninov A.G."/>
            <person name="Petrova N.F."/>
            <person name="Zavarzina D.G."/>
            <person name="Kublanov I.V."/>
            <person name="Merkel A.Y."/>
        </authorList>
    </citation>
    <scope>NUCLEOTIDE SEQUENCE</scope>
    <source>
        <strain evidence="3">09-Me</strain>
    </source>
</reference>
<dbReference type="InterPro" id="IPR023631">
    <property type="entry name" value="Amidase_dom"/>
</dbReference>
<dbReference type="PANTHER" id="PTHR11895:SF73">
    <property type="entry name" value="AMIDASE FAMILY PROTEIN"/>
    <property type="match status" value="1"/>
</dbReference>
<keyword evidence="4" id="KW-1185">Reference proteome</keyword>
<feature type="coiled-coil region" evidence="1">
    <location>
        <begin position="43"/>
        <end position="70"/>
    </location>
</feature>
<comment type="caution">
    <text evidence="3">The sequence shown here is derived from an EMBL/GenBank/DDBJ whole genome shotgun (WGS) entry which is preliminary data.</text>
</comment>
<dbReference type="SUPFAM" id="SSF75304">
    <property type="entry name" value="Amidase signature (AS) enzymes"/>
    <property type="match status" value="1"/>
</dbReference>
<keyword evidence="1" id="KW-0175">Coiled coil</keyword>
<dbReference type="InterPro" id="IPR036928">
    <property type="entry name" value="AS_sf"/>
</dbReference>
<protein>
    <submittedName>
        <fullName evidence="3">Amidase</fullName>
    </submittedName>
</protein>